<dbReference type="OrthoDB" id="528950at2"/>
<keyword evidence="1" id="KW-1133">Transmembrane helix</keyword>
<organism evidence="2 3">
    <name type="scientific">Dulcicalothrix desertica PCC 7102</name>
    <dbReference type="NCBI Taxonomy" id="232991"/>
    <lineage>
        <taxon>Bacteria</taxon>
        <taxon>Bacillati</taxon>
        <taxon>Cyanobacteriota</taxon>
        <taxon>Cyanophyceae</taxon>
        <taxon>Nostocales</taxon>
        <taxon>Calotrichaceae</taxon>
        <taxon>Dulcicalothrix</taxon>
    </lineage>
</organism>
<name>A0A3S1CMH4_9CYAN</name>
<dbReference type="EMBL" id="RSCL01000010">
    <property type="protein sequence ID" value="RUT04614.1"/>
    <property type="molecule type" value="Genomic_DNA"/>
</dbReference>
<feature type="transmembrane region" description="Helical" evidence="1">
    <location>
        <begin position="12"/>
        <end position="35"/>
    </location>
</feature>
<dbReference type="RefSeq" id="WP_127082595.1">
    <property type="nucleotide sequence ID" value="NZ_RSCL01000010.1"/>
</dbReference>
<keyword evidence="3" id="KW-1185">Reference proteome</keyword>
<evidence type="ECO:0000313" key="3">
    <source>
        <dbReference type="Proteomes" id="UP000271624"/>
    </source>
</evidence>
<keyword evidence="1" id="KW-0812">Transmembrane</keyword>
<evidence type="ECO:0000256" key="1">
    <source>
        <dbReference type="SAM" id="Phobius"/>
    </source>
</evidence>
<comment type="caution">
    <text evidence="2">The sequence shown here is derived from an EMBL/GenBank/DDBJ whole genome shotgun (WGS) entry which is preliminary data.</text>
</comment>
<proteinExistence type="predicted"/>
<dbReference type="AlphaFoldDB" id="A0A3S1CMH4"/>
<dbReference type="Proteomes" id="UP000271624">
    <property type="component" value="Unassembled WGS sequence"/>
</dbReference>
<protein>
    <submittedName>
        <fullName evidence="2">Uncharacterized protein</fullName>
    </submittedName>
</protein>
<sequence>MKSESKRASFLPLFTVATFGLHLFTFLLLTFHWSLLQQLQQRLTPQSLVQLIDGRAISVDPKPDMERYPETIRRFVGETMTLMLTWSQQQQPRMVWETSSVLVNDNLKPKLESIISPSETLSQGTENVLVIQTIGQPSKISEGRWKVEIIANQIIFTNSDKLGKTIPFNKQILVQAVEAPFASLPNLPVPLNVAVSRLGEARLQIYNVCDINDKNCS</sequence>
<gene>
    <name evidence="2" type="ORF">DSM106972_041830</name>
</gene>
<reference evidence="2" key="2">
    <citation type="journal article" date="2019" name="Genome Biol. Evol.">
        <title>Day and night: Metabolic profiles and evolutionary relationships of six axenic non-marine cyanobacteria.</title>
        <authorList>
            <person name="Will S.E."/>
            <person name="Henke P."/>
            <person name="Boedeker C."/>
            <person name="Huang S."/>
            <person name="Brinkmann H."/>
            <person name="Rohde M."/>
            <person name="Jarek M."/>
            <person name="Friedl T."/>
            <person name="Seufert S."/>
            <person name="Schumacher M."/>
            <person name="Overmann J."/>
            <person name="Neumann-Schaal M."/>
            <person name="Petersen J."/>
        </authorList>
    </citation>
    <scope>NUCLEOTIDE SEQUENCE [LARGE SCALE GENOMIC DNA]</scope>
    <source>
        <strain evidence="2">PCC 7102</strain>
    </source>
</reference>
<reference evidence="2" key="1">
    <citation type="submission" date="2018-12" db="EMBL/GenBank/DDBJ databases">
        <authorList>
            <person name="Will S."/>
            <person name="Neumann-Schaal M."/>
            <person name="Henke P."/>
        </authorList>
    </citation>
    <scope>NUCLEOTIDE SEQUENCE</scope>
    <source>
        <strain evidence="2">PCC 7102</strain>
    </source>
</reference>
<evidence type="ECO:0000313" key="2">
    <source>
        <dbReference type="EMBL" id="RUT04614.1"/>
    </source>
</evidence>
<keyword evidence="1" id="KW-0472">Membrane</keyword>
<accession>A0A3S1CMH4</accession>